<keyword evidence="1" id="KW-0472">Membrane</keyword>
<dbReference type="PATRIC" id="fig|1121307.3.peg.2091"/>
<name>A0A0J8DA37_CLOCY</name>
<gene>
    <name evidence="2" type="ORF">CLCY_5c01540</name>
</gene>
<feature type="transmembrane region" description="Helical" evidence="1">
    <location>
        <begin position="135"/>
        <end position="156"/>
    </location>
</feature>
<protein>
    <submittedName>
        <fullName evidence="2">Uncharacterized protein</fullName>
    </submittedName>
</protein>
<reference evidence="2 3" key="1">
    <citation type="submission" date="2015-06" db="EMBL/GenBank/DDBJ databases">
        <title>Draft genome sequence of the purine-degrading Clostridium cylindrosporum HC-1 (DSM 605).</title>
        <authorList>
            <person name="Poehlein A."/>
            <person name="Schiel-Bengelsdorf B."/>
            <person name="Bengelsdorf F."/>
            <person name="Daniel R."/>
            <person name="Duerre P."/>
        </authorList>
    </citation>
    <scope>NUCLEOTIDE SEQUENCE [LARGE SCALE GENOMIC DNA]</scope>
    <source>
        <strain evidence="2 3">DSM 605</strain>
    </source>
</reference>
<feature type="transmembrane region" description="Helical" evidence="1">
    <location>
        <begin position="101"/>
        <end position="123"/>
    </location>
</feature>
<evidence type="ECO:0000313" key="3">
    <source>
        <dbReference type="Proteomes" id="UP000036756"/>
    </source>
</evidence>
<proteinExistence type="predicted"/>
<feature type="transmembrane region" description="Helical" evidence="1">
    <location>
        <begin position="44"/>
        <end position="64"/>
    </location>
</feature>
<comment type="caution">
    <text evidence="2">The sequence shown here is derived from an EMBL/GenBank/DDBJ whole genome shotgun (WGS) entry which is preliminary data.</text>
</comment>
<dbReference type="RefSeq" id="WP_048569642.1">
    <property type="nucleotide sequence ID" value="NZ_LFVU01000004.1"/>
</dbReference>
<keyword evidence="1" id="KW-1133">Transmembrane helix</keyword>
<feature type="transmembrane region" description="Helical" evidence="1">
    <location>
        <begin position="212"/>
        <end position="239"/>
    </location>
</feature>
<keyword evidence="3" id="KW-1185">Reference proteome</keyword>
<evidence type="ECO:0000313" key="2">
    <source>
        <dbReference type="EMBL" id="KMT22915.1"/>
    </source>
</evidence>
<dbReference type="STRING" id="1121307.CLCY_5c01540"/>
<accession>A0A0J8DA37</accession>
<feature type="transmembrane region" description="Helical" evidence="1">
    <location>
        <begin position="70"/>
        <end position="89"/>
    </location>
</feature>
<evidence type="ECO:0000256" key="1">
    <source>
        <dbReference type="SAM" id="Phobius"/>
    </source>
</evidence>
<keyword evidence="1" id="KW-0812">Transmembrane</keyword>
<feature type="transmembrane region" description="Helical" evidence="1">
    <location>
        <begin position="176"/>
        <end position="200"/>
    </location>
</feature>
<sequence>MSLYYILLNMILISIPEELVITLMTIMWIGRYDLLDRYSIRKNLIKIMIVVVVPCVVIFSTNIFVLKLDMHLRVITNVTIFSILMLILLKSKDVKKVTSFSLMVFVLIFIQDIITFLIVVYLLKIDVSTLDFYPGVNFLITLPERIIQYGIVYFLYLKKNALVSVDVARLWRDNQFYRSSILIPASVNLIILIILYNYFVVKRSLVLLAENLQLMIVVIVLALVALNIMIPWITLMSVFPKEKYKHRIKESEEV</sequence>
<organism evidence="2 3">
    <name type="scientific">Clostridium cylindrosporum DSM 605</name>
    <dbReference type="NCBI Taxonomy" id="1121307"/>
    <lineage>
        <taxon>Bacteria</taxon>
        <taxon>Bacillati</taxon>
        <taxon>Bacillota</taxon>
        <taxon>Clostridia</taxon>
        <taxon>Eubacteriales</taxon>
        <taxon>Clostridiaceae</taxon>
        <taxon>Clostridium</taxon>
    </lineage>
</organism>
<dbReference type="AlphaFoldDB" id="A0A0J8DA37"/>
<feature type="transmembrane region" description="Helical" evidence="1">
    <location>
        <begin position="6"/>
        <end position="32"/>
    </location>
</feature>
<dbReference type="Proteomes" id="UP000036756">
    <property type="component" value="Unassembled WGS sequence"/>
</dbReference>
<dbReference type="EMBL" id="LFVU01000004">
    <property type="protein sequence ID" value="KMT22915.1"/>
    <property type="molecule type" value="Genomic_DNA"/>
</dbReference>